<protein>
    <submittedName>
        <fullName evidence="2">Uncharacterized protein</fullName>
    </submittedName>
</protein>
<reference evidence="2" key="1">
    <citation type="journal article" date="2020" name="Stud. Mycol.">
        <title>101 Dothideomycetes genomes: a test case for predicting lifestyles and emergence of pathogens.</title>
        <authorList>
            <person name="Haridas S."/>
            <person name="Albert R."/>
            <person name="Binder M."/>
            <person name="Bloem J."/>
            <person name="Labutti K."/>
            <person name="Salamov A."/>
            <person name="Andreopoulos B."/>
            <person name="Baker S."/>
            <person name="Barry K."/>
            <person name="Bills G."/>
            <person name="Bluhm B."/>
            <person name="Cannon C."/>
            <person name="Castanera R."/>
            <person name="Culley D."/>
            <person name="Daum C."/>
            <person name="Ezra D."/>
            <person name="Gonzalez J."/>
            <person name="Henrissat B."/>
            <person name="Kuo A."/>
            <person name="Liang C."/>
            <person name="Lipzen A."/>
            <person name="Lutzoni F."/>
            <person name="Magnuson J."/>
            <person name="Mondo S."/>
            <person name="Nolan M."/>
            <person name="Ohm R."/>
            <person name="Pangilinan J."/>
            <person name="Park H.-J."/>
            <person name="Ramirez L."/>
            <person name="Alfaro M."/>
            <person name="Sun H."/>
            <person name="Tritt A."/>
            <person name="Yoshinaga Y."/>
            <person name="Zwiers L.-H."/>
            <person name="Turgeon B."/>
            <person name="Goodwin S."/>
            <person name="Spatafora J."/>
            <person name="Crous P."/>
            <person name="Grigoriev I."/>
        </authorList>
    </citation>
    <scope>NUCLEOTIDE SEQUENCE</scope>
    <source>
        <strain evidence="2">CBS 109.77</strain>
    </source>
</reference>
<dbReference type="Proteomes" id="UP000799757">
    <property type="component" value="Unassembled WGS sequence"/>
</dbReference>
<evidence type="ECO:0000313" key="2">
    <source>
        <dbReference type="EMBL" id="KAF2796032.1"/>
    </source>
</evidence>
<keyword evidence="3" id="KW-1185">Reference proteome</keyword>
<organism evidence="2 3">
    <name type="scientific">Melanomma pulvis-pyrius CBS 109.77</name>
    <dbReference type="NCBI Taxonomy" id="1314802"/>
    <lineage>
        <taxon>Eukaryota</taxon>
        <taxon>Fungi</taxon>
        <taxon>Dikarya</taxon>
        <taxon>Ascomycota</taxon>
        <taxon>Pezizomycotina</taxon>
        <taxon>Dothideomycetes</taxon>
        <taxon>Pleosporomycetidae</taxon>
        <taxon>Pleosporales</taxon>
        <taxon>Melanommataceae</taxon>
        <taxon>Melanomma</taxon>
    </lineage>
</organism>
<dbReference type="OrthoDB" id="3680815at2759"/>
<accession>A0A6A6XI03</accession>
<feature type="region of interest" description="Disordered" evidence="1">
    <location>
        <begin position="1"/>
        <end position="31"/>
    </location>
</feature>
<gene>
    <name evidence="2" type="ORF">K505DRAFT_323622</name>
</gene>
<dbReference type="EMBL" id="MU001841">
    <property type="protein sequence ID" value="KAF2796032.1"/>
    <property type="molecule type" value="Genomic_DNA"/>
</dbReference>
<evidence type="ECO:0000256" key="1">
    <source>
        <dbReference type="SAM" id="MobiDB-lite"/>
    </source>
</evidence>
<sequence>MLPEYSFNTDRAAGFHGRDPQPKRNPVGESKTANANLYDEWQHTAERYLALYKSTQNFVSTVHELSQLPHCFQQATTMLVEFSSGVLRTSGSCFPRMLNSQRASIYTLLDTALLHILLREWEKGELGEKTEAWDVQTKPLCSALESRVRLFPEWALEDYAGFLAGESNGEWMTAIYFYKSRRFLEESLQVYGLRKRVDMVVRGRLPAELVDEIVRHVSLDEDVPTESLGKRHSLKGKQPV</sequence>
<dbReference type="AlphaFoldDB" id="A0A6A6XI03"/>
<evidence type="ECO:0000313" key="3">
    <source>
        <dbReference type="Proteomes" id="UP000799757"/>
    </source>
</evidence>
<proteinExistence type="predicted"/>
<name>A0A6A6XI03_9PLEO</name>